<dbReference type="EMBL" id="KQ947426">
    <property type="protein sequence ID" value="KUJ11541.1"/>
    <property type="molecule type" value="Genomic_DNA"/>
</dbReference>
<feature type="coiled-coil region" evidence="1">
    <location>
        <begin position="139"/>
        <end position="166"/>
    </location>
</feature>
<evidence type="ECO:0000256" key="1">
    <source>
        <dbReference type="SAM" id="Coils"/>
    </source>
</evidence>
<dbReference type="Proteomes" id="UP000070700">
    <property type="component" value="Unassembled WGS sequence"/>
</dbReference>
<reference evidence="2 3" key="1">
    <citation type="submission" date="2015-10" db="EMBL/GenBank/DDBJ databases">
        <title>Full genome of DAOMC 229536 Phialocephala scopiformis, a fungal endophyte of spruce producing the potent anti-insectan compound rugulosin.</title>
        <authorList>
            <consortium name="DOE Joint Genome Institute"/>
            <person name="Walker A.K."/>
            <person name="Frasz S.L."/>
            <person name="Seifert K.A."/>
            <person name="Miller J.D."/>
            <person name="Mondo S.J."/>
            <person name="Labutti K."/>
            <person name="Lipzen A."/>
            <person name="Dockter R."/>
            <person name="Kennedy M."/>
            <person name="Grigoriev I.V."/>
            <person name="Spatafora J.W."/>
        </authorList>
    </citation>
    <scope>NUCLEOTIDE SEQUENCE [LARGE SCALE GENOMIC DNA]</scope>
    <source>
        <strain evidence="2 3">CBS 120377</strain>
    </source>
</reference>
<dbReference type="GeneID" id="28823138"/>
<protein>
    <submittedName>
        <fullName evidence="2">Uncharacterized protein</fullName>
    </submittedName>
</protein>
<keyword evidence="1" id="KW-0175">Coiled coil</keyword>
<dbReference type="RefSeq" id="XP_018065896.1">
    <property type="nucleotide sequence ID" value="XM_018213412.1"/>
</dbReference>
<sequence>MNILKPLLIITVPTPTPVTHFIDVEMENVLNPPCTMMFAPVPFGLNPGQTSVITEDVTSIGLIGVPNPAMTGPYLPTDETTVQDVYGMWLGPTPEAGGFSIEFNIVGPYPPAEGEDRASKAAATDTKTKSVKWKRVDFKALSLSELNCAERQLNEAKETFQDNDEASKLIKSWLDEVADEKKKYEPKEESKGSS</sequence>
<evidence type="ECO:0000313" key="2">
    <source>
        <dbReference type="EMBL" id="KUJ11541.1"/>
    </source>
</evidence>
<accession>A0A194WUA6</accession>
<dbReference type="OrthoDB" id="5330646at2759"/>
<proteinExistence type="predicted"/>
<gene>
    <name evidence="2" type="ORF">LY89DRAFT_674124</name>
</gene>
<keyword evidence="3" id="KW-1185">Reference proteome</keyword>
<name>A0A194WUA6_MOLSC</name>
<dbReference type="KEGG" id="psco:LY89DRAFT_674124"/>
<dbReference type="AlphaFoldDB" id="A0A194WUA6"/>
<organism evidence="2 3">
    <name type="scientific">Mollisia scopiformis</name>
    <name type="common">Conifer needle endophyte fungus</name>
    <name type="synonym">Phialocephala scopiformis</name>
    <dbReference type="NCBI Taxonomy" id="149040"/>
    <lineage>
        <taxon>Eukaryota</taxon>
        <taxon>Fungi</taxon>
        <taxon>Dikarya</taxon>
        <taxon>Ascomycota</taxon>
        <taxon>Pezizomycotina</taxon>
        <taxon>Leotiomycetes</taxon>
        <taxon>Helotiales</taxon>
        <taxon>Mollisiaceae</taxon>
        <taxon>Mollisia</taxon>
    </lineage>
</organism>
<evidence type="ECO:0000313" key="3">
    <source>
        <dbReference type="Proteomes" id="UP000070700"/>
    </source>
</evidence>
<dbReference type="InParanoid" id="A0A194WUA6"/>